<dbReference type="InterPro" id="IPR014722">
    <property type="entry name" value="Rib_uL2_dom2"/>
</dbReference>
<dbReference type="Pfam" id="PF01132">
    <property type="entry name" value="EFP"/>
    <property type="match status" value="1"/>
</dbReference>
<dbReference type="GO" id="GO:0003746">
    <property type="term" value="F:translation elongation factor activity"/>
    <property type="evidence" value="ECO:0007669"/>
    <property type="project" value="InterPro"/>
</dbReference>
<dbReference type="SUPFAM" id="SSF50249">
    <property type="entry name" value="Nucleic acid-binding proteins"/>
    <property type="match status" value="2"/>
</dbReference>
<dbReference type="Proteomes" id="UP000268093">
    <property type="component" value="Unassembled WGS sequence"/>
</dbReference>
<dbReference type="InterPro" id="IPR001059">
    <property type="entry name" value="Transl_elong_P/YeiP_cen"/>
</dbReference>
<dbReference type="InterPro" id="IPR013852">
    <property type="entry name" value="Transl_elong_P/YeiP_CS"/>
</dbReference>
<dbReference type="AlphaFoldDB" id="A0A433D0J2"/>
<feature type="domain" description="Translation elongation factor P/YeiP central" evidence="3">
    <location>
        <begin position="122"/>
        <end position="181"/>
    </location>
</feature>
<name>A0A433D0J2_9FUNG</name>
<protein>
    <recommendedName>
        <fullName evidence="6">Translation elongation factor P</fullName>
    </recommendedName>
</protein>
<dbReference type="Gene3D" id="2.40.50.140">
    <property type="entry name" value="Nucleic acid-binding proteins"/>
    <property type="match status" value="2"/>
</dbReference>
<dbReference type="EMBL" id="RBNI01009071">
    <property type="protein sequence ID" value="RUP44355.1"/>
    <property type="molecule type" value="Genomic_DNA"/>
</dbReference>
<dbReference type="Pfam" id="PF08207">
    <property type="entry name" value="EFP_N"/>
    <property type="match status" value="1"/>
</dbReference>
<dbReference type="SMART" id="SM00841">
    <property type="entry name" value="Elong-fact-P_C"/>
    <property type="match status" value="1"/>
</dbReference>
<dbReference type="InterPro" id="IPR008991">
    <property type="entry name" value="Translation_prot_SH3-like_sf"/>
</dbReference>
<gene>
    <name evidence="4" type="ORF">BC936DRAFT_149586</name>
</gene>
<evidence type="ECO:0008006" key="6">
    <source>
        <dbReference type="Google" id="ProtNLM"/>
    </source>
</evidence>
<keyword evidence="5" id="KW-1185">Reference proteome</keyword>
<dbReference type="GO" id="GO:0043043">
    <property type="term" value="P:peptide biosynthetic process"/>
    <property type="evidence" value="ECO:0007669"/>
    <property type="project" value="InterPro"/>
</dbReference>
<dbReference type="InterPro" id="IPR012340">
    <property type="entry name" value="NA-bd_OB-fold"/>
</dbReference>
<dbReference type="InterPro" id="IPR015365">
    <property type="entry name" value="Elong-fact-P_C"/>
</dbReference>
<evidence type="ECO:0000256" key="1">
    <source>
        <dbReference type="ARBA" id="ARBA00009479"/>
    </source>
</evidence>
<sequence length="248" mass="27699">MTEHDNQYATSCLLVCSQKLGHVSRAVTRHSTMFKVLRKIHPKASTMALPLVRHYKLGMNAIKKGQVVELRDKVWKVTSKEHVVAGRGGAIVKMDMIELSSNNRISERFMSGDSLEVLNLKDENFQYLYNANGKVHLLNTETFEEVEMEEDMIEGGVKLLPMLEDGMTVTVGILTTASDPRRAISLKLPQTHVYTVASTVERAPQAAKGNAYKQATLANGARVQVPDFVGVGERIIIEIEEMKYIKRA</sequence>
<proteinExistence type="inferred from homology"/>
<dbReference type="Gene3D" id="2.30.30.30">
    <property type="match status" value="1"/>
</dbReference>
<dbReference type="OrthoDB" id="7025426at2759"/>
<dbReference type="SUPFAM" id="SSF50104">
    <property type="entry name" value="Translation proteins SH3-like domain"/>
    <property type="match status" value="1"/>
</dbReference>
<feature type="domain" description="Elongation factor P C-terminal" evidence="2">
    <location>
        <begin position="196"/>
        <end position="247"/>
    </location>
</feature>
<evidence type="ECO:0000259" key="2">
    <source>
        <dbReference type="SMART" id="SM00841"/>
    </source>
</evidence>
<dbReference type="Pfam" id="PF09285">
    <property type="entry name" value="Elong-fact-P_C"/>
    <property type="match status" value="1"/>
</dbReference>
<dbReference type="PANTHER" id="PTHR30053">
    <property type="entry name" value="ELONGATION FACTOR P"/>
    <property type="match status" value="1"/>
</dbReference>
<organism evidence="4 5">
    <name type="scientific">Jimgerdemannia flammicorona</name>
    <dbReference type="NCBI Taxonomy" id="994334"/>
    <lineage>
        <taxon>Eukaryota</taxon>
        <taxon>Fungi</taxon>
        <taxon>Fungi incertae sedis</taxon>
        <taxon>Mucoromycota</taxon>
        <taxon>Mucoromycotina</taxon>
        <taxon>Endogonomycetes</taxon>
        <taxon>Endogonales</taxon>
        <taxon>Endogonaceae</taxon>
        <taxon>Jimgerdemannia</taxon>
    </lineage>
</organism>
<evidence type="ECO:0000313" key="4">
    <source>
        <dbReference type="EMBL" id="RUP44355.1"/>
    </source>
</evidence>
<comment type="similarity">
    <text evidence="1">Belongs to the elongation factor P family.</text>
</comment>
<dbReference type="InterPro" id="IPR013185">
    <property type="entry name" value="Transl_elong_KOW-like"/>
</dbReference>
<dbReference type="GO" id="GO:0005737">
    <property type="term" value="C:cytoplasm"/>
    <property type="evidence" value="ECO:0007669"/>
    <property type="project" value="InterPro"/>
</dbReference>
<accession>A0A433D0J2</accession>
<dbReference type="PROSITE" id="PS01275">
    <property type="entry name" value="EFP"/>
    <property type="match status" value="1"/>
</dbReference>
<dbReference type="SMART" id="SM01185">
    <property type="entry name" value="EFP"/>
    <property type="match status" value="1"/>
</dbReference>
<reference evidence="4 5" key="1">
    <citation type="journal article" date="2018" name="New Phytol.">
        <title>Phylogenomics of Endogonaceae and evolution of mycorrhizas within Mucoromycota.</title>
        <authorList>
            <person name="Chang Y."/>
            <person name="Desiro A."/>
            <person name="Na H."/>
            <person name="Sandor L."/>
            <person name="Lipzen A."/>
            <person name="Clum A."/>
            <person name="Barry K."/>
            <person name="Grigoriev I.V."/>
            <person name="Martin F.M."/>
            <person name="Stajich J.E."/>
            <person name="Smith M.E."/>
            <person name="Bonito G."/>
            <person name="Spatafora J.W."/>
        </authorList>
    </citation>
    <scope>NUCLEOTIDE SEQUENCE [LARGE SCALE GENOMIC DNA]</scope>
    <source>
        <strain evidence="4 5">GMNB39</strain>
    </source>
</reference>
<dbReference type="InterPro" id="IPR020599">
    <property type="entry name" value="Transl_elong_fac_P/YeiP"/>
</dbReference>
<evidence type="ECO:0000313" key="5">
    <source>
        <dbReference type="Proteomes" id="UP000268093"/>
    </source>
</evidence>
<evidence type="ECO:0000259" key="3">
    <source>
        <dbReference type="SMART" id="SM01185"/>
    </source>
</evidence>
<comment type="caution">
    <text evidence="4">The sequence shown here is derived from an EMBL/GenBank/DDBJ whole genome shotgun (WGS) entry which is preliminary data.</text>
</comment>
<dbReference type="PANTHER" id="PTHR30053:SF14">
    <property type="entry name" value="TRANSLATION ELONGATION FACTOR KOW-LIKE DOMAIN-CONTAINING PROTEIN"/>
    <property type="match status" value="1"/>
</dbReference>